<accession>A0A182MVI8</accession>
<dbReference type="EnsemblMetazoa" id="ACUA027278-RA">
    <property type="protein sequence ID" value="ACUA027278-PA"/>
    <property type="gene ID" value="ACUA027278"/>
</dbReference>
<keyword evidence="1" id="KW-1133">Transmembrane helix</keyword>
<reference evidence="3" key="1">
    <citation type="submission" date="2013-09" db="EMBL/GenBank/DDBJ databases">
        <title>The Genome Sequence of Anopheles culicifacies species A.</title>
        <authorList>
            <consortium name="The Broad Institute Genomics Platform"/>
            <person name="Neafsey D.E."/>
            <person name="Besansky N."/>
            <person name="Howell P."/>
            <person name="Walton C."/>
            <person name="Young S.K."/>
            <person name="Zeng Q."/>
            <person name="Gargeya S."/>
            <person name="Fitzgerald M."/>
            <person name="Haas B."/>
            <person name="Abouelleil A."/>
            <person name="Allen A.W."/>
            <person name="Alvarado L."/>
            <person name="Arachchi H.M."/>
            <person name="Berlin A.M."/>
            <person name="Chapman S.B."/>
            <person name="Gainer-Dewar J."/>
            <person name="Goldberg J."/>
            <person name="Griggs A."/>
            <person name="Gujja S."/>
            <person name="Hansen M."/>
            <person name="Howarth C."/>
            <person name="Imamovic A."/>
            <person name="Ireland A."/>
            <person name="Larimer J."/>
            <person name="McCowan C."/>
            <person name="Murphy C."/>
            <person name="Pearson M."/>
            <person name="Poon T.W."/>
            <person name="Priest M."/>
            <person name="Roberts A."/>
            <person name="Saif S."/>
            <person name="Shea T."/>
            <person name="Sisk P."/>
            <person name="Sykes S."/>
            <person name="Wortman J."/>
            <person name="Nusbaum C."/>
            <person name="Birren B."/>
        </authorList>
    </citation>
    <scope>NUCLEOTIDE SEQUENCE [LARGE SCALE GENOMIC DNA]</scope>
    <source>
        <strain evidence="3">A-37</strain>
    </source>
</reference>
<proteinExistence type="predicted"/>
<dbReference type="EMBL" id="AXCM01008515">
    <property type="status" value="NOT_ANNOTATED_CDS"/>
    <property type="molecule type" value="Genomic_DNA"/>
</dbReference>
<protein>
    <submittedName>
        <fullName evidence="2">Uncharacterized protein</fullName>
    </submittedName>
</protein>
<organism evidence="2 3">
    <name type="scientific">Anopheles culicifacies</name>
    <dbReference type="NCBI Taxonomy" id="139723"/>
    <lineage>
        <taxon>Eukaryota</taxon>
        <taxon>Metazoa</taxon>
        <taxon>Ecdysozoa</taxon>
        <taxon>Arthropoda</taxon>
        <taxon>Hexapoda</taxon>
        <taxon>Insecta</taxon>
        <taxon>Pterygota</taxon>
        <taxon>Neoptera</taxon>
        <taxon>Endopterygota</taxon>
        <taxon>Diptera</taxon>
        <taxon>Nematocera</taxon>
        <taxon>Culicoidea</taxon>
        <taxon>Culicidae</taxon>
        <taxon>Anophelinae</taxon>
        <taxon>Anopheles</taxon>
        <taxon>culicifacies species complex</taxon>
    </lineage>
</organism>
<feature type="transmembrane region" description="Helical" evidence="1">
    <location>
        <begin position="118"/>
        <end position="137"/>
    </location>
</feature>
<evidence type="ECO:0000256" key="1">
    <source>
        <dbReference type="SAM" id="Phobius"/>
    </source>
</evidence>
<evidence type="ECO:0000313" key="3">
    <source>
        <dbReference type="Proteomes" id="UP000075883"/>
    </source>
</evidence>
<evidence type="ECO:0000313" key="2">
    <source>
        <dbReference type="EnsemblMetazoa" id="ACUA027278-PA"/>
    </source>
</evidence>
<keyword evidence="1" id="KW-0812">Transmembrane</keyword>
<dbReference type="InterPro" id="IPR016024">
    <property type="entry name" value="ARM-type_fold"/>
</dbReference>
<keyword evidence="3" id="KW-1185">Reference proteome</keyword>
<dbReference type="VEuPathDB" id="VectorBase:ACUA027278"/>
<keyword evidence="1" id="KW-0472">Membrane</keyword>
<dbReference type="STRING" id="139723.A0A182MVI8"/>
<sequence length="155" mass="18158">MLDISGSHICQDIPLLLSKNESVRLYLACWLQKYCASWFDRDQDLQSIFSQAFLEKILQIIVRYLTDEPNVRASSFESLTYLIEKGYLDRANTLKLNIVEELVSKPINEHFMDMCTNYIHVSILTFFPFFALSLCLITGQKRWRVVVHLLVIEVY</sequence>
<reference evidence="2" key="2">
    <citation type="submission" date="2020-05" db="UniProtKB">
        <authorList>
            <consortium name="EnsemblMetazoa"/>
        </authorList>
    </citation>
    <scope>IDENTIFICATION</scope>
    <source>
        <strain evidence="2">A-37</strain>
    </source>
</reference>
<dbReference type="AlphaFoldDB" id="A0A182MVI8"/>
<dbReference type="SUPFAM" id="SSF48371">
    <property type="entry name" value="ARM repeat"/>
    <property type="match status" value="1"/>
</dbReference>
<dbReference type="Proteomes" id="UP000075883">
    <property type="component" value="Unassembled WGS sequence"/>
</dbReference>
<name>A0A182MVI8_9DIPT</name>